<evidence type="ECO:0000256" key="2">
    <source>
        <dbReference type="ARBA" id="ARBA00006706"/>
    </source>
</evidence>
<keyword evidence="5" id="KW-0460">Magnesium</keyword>
<reference evidence="8 9" key="1">
    <citation type="journal article" date="2015" name="Genome Biol. Evol.">
        <title>Distinctive Genome Reduction Rates Revealed by Genomic Analyses of Two Coxiella-Like Endosymbionts in Ticks.</title>
        <authorList>
            <person name="Gottlieb Y."/>
            <person name="Lalzar I."/>
            <person name="Klasson L."/>
        </authorList>
    </citation>
    <scope>NUCLEOTIDE SEQUENCE [LARGE SCALE GENOMIC DNA]</scope>
    <source>
        <strain evidence="8 9">CRt</strain>
    </source>
</reference>
<keyword evidence="9" id="KW-1185">Reference proteome</keyword>
<evidence type="ECO:0000256" key="6">
    <source>
        <dbReference type="ARBA" id="ARBA00023229"/>
    </source>
</evidence>
<dbReference type="RefSeq" id="WP_048875438.1">
    <property type="nucleotide sequence ID" value="NZ_CP011126.1"/>
</dbReference>
<organism evidence="8 9">
    <name type="scientific">Candidatus Coxiella mudrowiae</name>
    <dbReference type="NCBI Taxonomy" id="2054173"/>
    <lineage>
        <taxon>Bacteria</taxon>
        <taxon>Pseudomonadati</taxon>
        <taxon>Pseudomonadota</taxon>
        <taxon>Gammaproteobacteria</taxon>
        <taxon>Legionellales</taxon>
        <taxon>Coxiellaceae</taxon>
        <taxon>Coxiella</taxon>
    </lineage>
</organism>
<dbReference type="Proteomes" id="UP000063965">
    <property type="component" value="Chromosome"/>
</dbReference>
<dbReference type="CDD" id="cd00685">
    <property type="entry name" value="Trans_IPPS_HT"/>
    <property type="match status" value="1"/>
</dbReference>
<dbReference type="InterPro" id="IPR008949">
    <property type="entry name" value="Isoprenoid_synthase_dom_sf"/>
</dbReference>
<gene>
    <name evidence="8" type="ORF">CleRT_11590</name>
</gene>
<keyword evidence="4" id="KW-0479">Metal-binding</keyword>
<evidence type="ECO:0000313" key="9">
    <source>
        <dbReference type="Proteomes" id="UP000063965"/>
    </source>
</evidence>
<evidence type="ECO:0000256" key="1">
    <source>
        <dbReference type="ARBA" id="ARBA00001946"/>
    </source>
</evidence>
<evidence type="ECO:0000256" key="7">
    <source>
        <dbReference type="RuleBase" id="RU004466"/>
    </source>
</evidence>
<accession>A0ABM5UV40</accession>
<dbReference type="Gene3D" id="1.10.600.10">
    <property type="entry name" value="Farnesyl Diphosphate Synthase"/>
    <property type="match status" value="1"/>
</dbReference>
<comment type="cofactor">
    <cofactor evidence="1">
        <name>Mg(2+)</name>
        <dbReference type="ChEBI" id="CHEBI:18420"/>
    </cofactor>
</comment>
<dbReference type="PANTHER" id="PTHR43281">
    <property type="entry name" value="FARNESYL DIPHOSPHATE SYNTHASE"/>
    <property type="match status" value="1"/>
</dbReference>
<keyword evidence="3 7" id="KW-0808">Transferase</keyword>
<protein>
    <submittedName>
        <fullName evidence="8">Polyprenyl synthetase family protein</fullName>
    </submittedName>
</protein>
<proteinExistence type="inferred from homology"/>
<keyword evidence="6" id="KW-0414">Isoprene biosynthesis</keyword>
<dbReference type="SFLD" id="SFLDG01017">
    <property type="entry name" value="Polyprenyl_Transferase_Like"/>
    <property type="match status" value="1"/>
</dbReference>
<evidence type="ECO:0000313" key="8">
    <source>
        <dbReference type="EMBL" id="AKQ33794.1"/>
    </source>
</evidence>
<evidence type="ECO:0000256" key="3">
    <source>
        <dbReference type="ARBA" id="ARBA00022679"/>
    </source>
</evidence>
<comment type="similarity">
    <text evidence="2 7">Belongs to the FPP/GGPP synthase family.</text>
</comment>
<name>A0ABM5UV40_9COXI</name>
<dbReference type="InterPro" id="IPR033749">
    <property type="entry name" value="Polyprenyl_synt_CS"/>
</dbReference>
<dbReference type="InterPro" id="IPR000092">
    <property type="entry name" value="Polyprenyl_synt"/>
</dbReference>
<dbReference type="PANTHER" id="PTHR43281:SF1">
    <property type="entry name" value="FARNESYL DIPHOSPHATE SYNTHASE"/>
    <property type="match status" value="1"/>
</dbReference>
<sequence length="263" mass="29068">MLNFISTYQDRINHQLENLLPDRAQSPERLHQAMHYAVMSGGKRLRPLLVYATGLSFGAKPKRMDNAACAIELIHSYSLVHDDLPAMDNDDYRRGKPTCHRAFDEATAILVGDALQSLAFEILAREDSARLVATLARASGSLGMAGGQQLDLGSKGNEFVYQLKTGALFRAAVELGALCANCMNEIVLEQLRELGTTIGLIFQWQDDLDDQIEMGTKTQNFIGERIDLLFNKTEQLVGTLSGNTTFINLIINSLSQNHQQRGA</sequence>
<dbReference type="PROSITE" id="PS00723">
    <property type="entry name" value="POLYPRENYL_SYNTHASE_1"/>
    <property type="match status" value="1"/>
</dbReference>
<evidence type="ECO:0000256" key="4">
    <source>
        <dbReference type="ARBA" id="ARBA00022723"/>
    </source>
</evidence>
<dbReference type="SUPFAM" id="SSF48576">
    <property type="entry name" value="Terpenoid synthases"/>
    <property type="match status" value="1"/>
</dbReference>
<dbReference type="SFLD" id="SFLDS00005">
    <property type="entry name" value="Isoprenoid_Synthase_Type_I"/>
    <property type="match status" value="1"/>
</dbReference>
<dbReference type="Pfam" id="PF00348">
    <property type="entry name" value="polyprenyl_synt"/>
    <property type="match status" value="1"/>
</dbReference>
<evidence type="ECO:0000256" key="5">
    <source>
        <dbReference type="ARBA" id="ARBA00022842"/>
    </source>
</evidence>
<dbReference type="EMBL" id="CP011126">
    <property type="protein sequence ID" value="AKQ33794.1"/>
    <property type="molecule type" value="Genomic_DNA"/>
</dbReference>